<dbReference type="PANTHER" id="PTHR18640">
    <property type="entry name" value="SOLUTE CARRIER FAMILY 10 MEMBER 7"/>
    <property type="match status" value="1"/>
</dbReference>
<dbReference type="Proteomes" id="UP001355207">
    <property type="component" value="Chromosome 3"/>
</dbReference>
<accession>A0AAX4JR96</accession>
<feature type="transmembrane region" description="Helical" evidence="2">
    <location>
        <begin position="423"/>
        <end position="447"/>
    </location>
</feature>
<sequence>MSSSHTPDLGSSKVPAEDVPTNSCADLSAKEKKDEAWYHPLTILVFLLDNWFLIGIGISIVLAWRFPNVAAEGGVIRSEYSIKYGCIAIIFLITGLTLKTKSLINQIKNFKLHLFTQIFSFLFFPAIVFAIVNIVNTAQKNKREGDSGIIDKYVLAGLIVMGIMPTTVASNISMTRLSNGNVEAATIEVCIGNLIGTFITPLLCTLFFSSDTWSFGKPIAKDSGSSTSDGLKQIYRHLAKQLGLAIFVPLLVGQVVQNIFPKQTKWVADKFRLAKLATFFLLLLIWSVFSTQFKAQAFEAVSTASIIFLVFLNLGLYVVFTFICIFLTRLPFLPPTHLHNPEISLEHAQTTQELDANGSIKRSSSTSSDFGGKSSKWRKTIQSLRFDKKESTAICFCAAAKGMVVGAPTLSILYGGFPEKQKAIISIPLVLYQGQQVAVAQILVYFFKKWNSKPDQYFDPPLQQVENKKDSNESPAIPVK</sequence>
<feature type="transmembrane region" description="Helical" evidence="2">
    <location>
        <begin position="184"/>
        <end position="208"/>
    </location>
</feature>
<dbReference type="PANTHER" id="PTHR18640:SF5">
    <property type="entry name" value="SODIUM_BILE ACID COTRANSPORTER 7"/>
    <property type="match status" value="1"/>
</dbReference>
<gene>
    <name evidence="3" type="ORF">L201_002863</name>
</gene>
<evidence type="ECO:0000313" key="4">
    <source>
        <dbReference type="Proteomes" id="UP001355207"/>
    </source>
</evidence>
<name>A0AAX4JR96_9TREE</name>
<evidence type="ECO:0000313" key="3">
    <source>
        <dbReference type="EMBL" id="WWC87961.1"/>
    </source>
</evidence>
<dbReference type="GO" id="GO:0005886">
    <property type="term" value="C:plasma membrane"/>
    <property type="evidence" value="ECO:0007669"/>
    <property type="project" value="TreeGrafter"/>
</dbReference>
<dbReference type="InterPro" id="IPR016833">
    <property type="entry name" value="Put_Na-Bile_cotransptr"/>
</dbReference>
<dbReference type="AlphaFoldDB" id="A0AAX4JR96"/>
<feature type="transmembrane region" description="Helical" evidence="2">
    <location>
        <begin position="82"/>
        <end position="100"/>
    </location>
</feature>
<reference evidence="3 4" key="1">
    <citation type="submission" date="2024-01" db="EMBL/GenBank/DDBJ databases">
        <title>Comparative genomics of Cryptococcus and Kwoniella reveals pathogenesis evolution and contrasting modes of karyotype evolution via chromosome fusion or intercentromeric recombination.</title>
        <authorList>
            <person name="Coelho M.A."/>
            <person name="David-Palma M."/>
            <person name="Shea T."/>
            <person name="Bowers K."/>
            <person name="McGinley-Smith S."/>
            <person name="Mohammad A.W."/>
            <person name="Gnirke A."/>
            <person name="Yurkov A.M."/>
            <person name="Nowrousian M."/>
            <person name="Sun S."/>
            <person name="Cuomo C.A."/>
            <person name="Heitman J."/>
        </authorList>
    </citation>
    <scope>NUCLEOTIDE SEQUENCE [LARGE SCALE GENOMIC DNA]</scope>
    <source>
        <strain evidence="3 4">CBS 6074</strain>
    </source>
</reference>
<keyword evidence="2" id="KW-1133">Transmembrane helix</keyword>
<dbReference type="Gene3D" id="1.20.1530.20">
    <property type="match status" value="1"/>
</dbReference>
<dbReference type="Pfam" id="PF13593">
    <property type="entry name" value="SBF_like"/>
    <property type="match status" value="1"/>
</dbReference>
<feature type="transmembrane region" description="Helical" evidence="2">
    <location>
        <begin position="153"/>
        <end position="172"/>
    </location>
</feature>
<keyword evidence="2" id="KW-0812">Transmembrane</keyword>
<organism evidence="3 4">
    <name type="scientific">Kwoniella dendrophila CBS 6074</name>
    <dbReference type="NCBI Taxonomy" id="1295534"/>
    <lineage>
        <taxon>Eukaryota</taxon>
        <taxon>Fungi</taxon>
        <taxon>Dikarya</taxon>
        <taxon>Basidiomycota</taxon>
        <taxon>Agaricomycotina</taxon>
        <taxon>Tremellomycetes</taxon>
        <taxon>Tremellales</taxon>
        <taxon>Cryptococcaceae</taxon>
        <taxon>Kwoniella</taxon>
    </lineage>
</organism>
<feature type="region of interest" description="Disordered" evidence="1">
    <location>
        <begin position="1"/>
        <end position="21"/>
    </location>
</feature>
<evidence type="ECO:0000256" key="2">
    <source>
        <dbReference type="SAM" id="Phobius"/>
    </source>
</evidence>
<feature type="transmembrane region" description="Helical" evidence="2">
    <location>
        <begin position="112"/>
        <end position="133"/>
    </location>
</feature>
<feature type="transmembrane region" description="Helical" evidence="2">
    <location>
        <begin position="393"/>
        <end position="417"/>
    </location>
</feature>
<dbReference type="EMBL" id="CP144100">
    <property type="protein sequence ID" value="WWC87961.1"/>
    <property type="molecule type" value="Genomic_DNA"/>
</dbReference>
<evidence type="ECO:0000256" key="1">
    <source>
        <dbReference type="SAM" id="MobiDB-lite"/>
    </source>
</evidence>
<protein>
    <recommendedName>
        <fullName evidence="5">Sodium/bile acid cotransporter 7-B/bile acid cotransporter 7-B</fullName>
    </recommendedName>
</protein>
<dbReference type="GeneID" id="91093534"/>
<feature type="transmembrane region" description="Helical" evidence="2">
    <location>
        <begin position="273"/>
        <end position="293"/>
    </location>
</feature>
<keyword evidence="4" id="KW-1185">Reference proteome</keyword>
<feature type="region of interest" description="Disordered" evidence="1">
    <location>
        <begin position="458"/>
        <end position="480"/>
    </location>
</feature>
<feature type="transmembrane region" description="Helical" evidence="2">
    <location>
        <begin position="305"/>
        <end position="327"/>
    </location>
</feature>
<keyword evidence="2" id="KW-0472">Membrane</keyword>
<dbReference type="RefSeq" id="XP_066074724.1">
    <property type="nucleotide sequence ID" value="XM_066218627.1"/>
</dbReference>
<proteinExistence type="predicted"/>
<feature type="transmembrane region" description="Helical" evidence="2">
    <location>
        <begin position="41"/>
        <end position="62"/>
    </location>
</feature>
<dbReference type="InterPro" id="IPR038770">
    <property type="entry name" value="Na+/solute_symporter_sf"/>
</dbReference>
<evidence type="ECO:0008006" key="5">
    <source>
        <dbReference type="Google" id="ProtNLM"/>
    </source>
</evidence>